<gene>
    <name evidence="7 9" type="primary">aroC</name>
    <name evidence="9" type="ORF">CLAN_0460</name>
</gene>
<dbReference type="InterPro" id="IPR035904">
    <property type="entry name" value="Chorismate_synth_AroC_sf"/>
</dbReference>
<keyword evidence="7" id="KW-0285">Flavoprotein</keyword>
<feature type="binding site" evidence="7">
    <location>
        <position position="46"/>
    </location>
    <ligand>
        <name>NADP(+)</name>
        <dbReference type="ChEBI" id="CHEBI:58349"/>
    </ligand>
</feature>
<protein>
    <recommendedName>
        <fullName evidence="3 7">Chorismate synthase</fullName>
        <shortName evidence="7">CS</shortName>
        <ecNumber evidence="3 7">4.2.3.5</ecNumber>
    </recommendedName>
    <alternativeName>
        <fullName evidence="7">5-enolpyruvylshikimate-3-phosphate phospholyase</fullName>
    </alternativeName>
</protein>
<comment type="cofactor">
    <cofactor evidence="7 8">
        <name>FMNH2</name>
        <dbReference type="ChEBI" id="CHEBI:57618"/>
    </cofactor>
    <text evidence="7 8">Reduced FMN (FMNH(2)).</text>
</comment>
<accession>A0A1X9SLT5</accession>
<dbReference type="GO" id="GO:0008652">
    <property type="term" value="P:amino acid biosynthetic process"/>
    <property type="evidence" value="ECO:0007669"/>
    <property type="project" value="UniProtKB-KW"/>
</dbReference>
<dbReference type="InterPro" id="IPR000453">
    <property type="entry name" value="Chorismate_synth"/>
</dbReference>
<evidence type="ECO:0000256" key="3">
    <source>
        <dbReference type="ARBA" id="ARBA00013036"/>
    </source>
</evidence>
<dbReference type="PANTHER" id="PTHR21085:SF0">
    <property type="entry name" value="CHORISMATE SYNTHASE"/>
    <property type="match status" value="1"/>
</dbReference>
<dbReference type="RefSeq" id="WP_100590496.1">
    <property type="nucleotide sequence ID" value="NZ_CP015578.1"/>
</dbReference>
<dbReference type="UniPathway" id="UPA00053">
    <property type="reaction ID" value="UER00090"/>
</dbReference>
<keyword evidence="7" id="KW-0288">FMN</keyword>
<dbReference type="SUPFAM" id="SSF103263">
    <property type="entry name" value="Chorismate synthase, AroC"/>
    <property type="match status" value="1"/>
</dbReference>
<dbReference type="PROSITE" id="PS00788">
    <property type="entry name" value="CHORISMATE_SYNTHASE_2"/>
    <property type="match status" value="1"/>
</dbReference>
<keyword evidence="7" id="KW-0521">NADP</keyword>
<dbReference type="GO" id="GO:0004107">
    <property type="term" value="F:chorismate synthase activity"/>
    <property type="evidence" value="ECO:0007669"/>
    <property type="project" value="UniProtKB-UniRule"/>
</dbReference>
<dbReference type="EMBL" id="CP015578">
    <property type="protein sequence ID" value="ARQ97216.1"/>
    <property type="molecule type" value="Genomic_DNA"/>
</dbReference>
<dbReference type="NCBIfam" id="TIGR00033">
    <property type="entry name" value="aroC"/>
    <property type="match status" value="1"/>
</dbReference>
<dbReference type="PIRSF" id="PIRSF001456">
    <property type="entry name" value="Chorismate_synth"/>
    <property type="match status" value="1"/>
</dbReference>
<name>A0A1X9SLT5_9BACT</name>
<dbReference type="KEGG" id="clx:CLAN_0460"/>
<feature type="binding site" evidence="7">
    <location>
        <position position="51"/>
    </location>
    <ligand>
        <name>NADP(+)</name>
        <dbReference type="ChEBI" id="CHEBI:58349"/>
    </ligand>
</feature>
<comment type="pathway">
    <text evidence="1 7 8">Metabolic intermediate biosynthesis; chorismate biosynthesis; chorismate from D-erythrose 4-phosphate and phosphoenolpyruvate: step 7/7.</text>
</comment>
<feature type="binding site" evidence="7">
    <location>
        <begin position="122"/>
        <end position="124"/>
    </location>
    <ligand>
        <name>FMN</name>
        <dbReference type="ChEBI" id="CHEBI:58210"/>
    </ligand>
</feature>
<dbReference type="GO" id="GO:0009423">
    <property type="term" value="P:chorismate biosynthetic process"/>
    <property type="evidence" value="ECO:0007669"/>
    <property type="project" value="UniProtKB-UniRule"/>
</dbReference>
<evidence type="ECO:0000256" key="4">
    <source>
        <dbReference type="ARBA" id="ARBA00022605"/>
    </source>
</evidence>
<dbReference type="PROSITE" id="PS00787">
    <property type="entry name" value="CHORISMATE_SYNTHASE_1"/>
    <property type="match status" value="1"/>
</dbReference>
<sequence length="356" mass="38305">MNTFGTKFRLSTFGESHGVAIGGVIDGIPAGIKVDMSFIQSELDRRRPGGKYATSRKESDKIEILSGIYDGFTTGCPIGFIVANTSQHSKDYDNIKDLFRPGHADYTYFAKFGIRDHRGGGRSSARESVARVAGGAFAGLLLREFDIDIQSCVRQIGDIKADKIDFEFANSSEIFWADESTEESAKELILNTKNSNDSLGASVLTIIKNAPAGLGEVLYNKLDAALANAMMGINGVKAVEIGDGISVANMLGSQNNDYIDKSGFITNHCGGILGGISNGSDIVIKSYFKPTPSIFKAQPTLNLNGDETICELRGRHDPCIGVRGSVVATAMARLVIADMLLLNATSNLNNLKRIYR</sequence>
<reference evidence="10" key="1">
    <citation type="journal article" date="2017" name="Genome Biol. Evol.">
        <title>Comparative Genomic Analysis Identifies a Campylobacter Clade Deficient in Selenium Metabolism.</title>
        <authorList>
            <person name="Miller W.G."/>
            <person name="Yee E."/>
            <person name="Lopes B.S."/>
            <person name="Chapman M.H."/>
            <person name="Huynh S."/>
            <person name="Bono J.L."/>
            <person name="Parker C.T."/>
            <person name="Strachan N.J.C."/>
            <person name="Forbes K.J."/>
        </authorList>
    </citation>
    <scope>NUCLEOTIDE SEQUENCE [LARGE SCALE GENOMIC DNA]</scope>
    <source>
        <strain evidence="10">NCTC 13004</strain>
    </source>
</reference>
<keyword evidence="4 7" id="KW-0028">Amino-acid biosynthesis</keyword>
<reference evidence="10" key="2">
    <citation type="journal article" date="2017" name="Genome Biol. Evol.">
        <title>Comparative genomic analysis identifies a Campylobacter clade deficient in selenium metabolism.</title>
        <authorList>
            <person name="Miller W.G."/>
            <person name="Yee E."/>
            <person name="Lopes B.S."/>
            <person name="Chapman M.H."/>
            <person name="Huynh S."/>
            <person name="Bono J.L."/>
            <person name="Parker C.T."/>
            <person name="Strachan N.J.C."/>
            <person name="Forbes K.J."/>
        </authorList>
    </citation>
    <scope>NUCLEOTIDE SEQUENCE [LARGE SCALE GENOMIC DNA]</scope>
    <source>
        <strain evidence="10">NCTC 13004</strain>
    </source>
</reference>
<comment type="function">
    <text evidence="7">Catalyzes the anti-1,4-elimination of the C-3 phosphate and the C-6 proR hydrogen from 5-enolpyruvylshikimate-3-phosphate (EPSP) to yield chorismate, which is the branch point compound that serves as the starting substrate for the three terminal pathways of aromatic amino acid biosynthesis. This reaction introduces a second double bond into the aromatic ring system.</text>
</comment>
<evidence type="ECO:0000256" key="1">
    <source>
        <dbReference type="ARBA" id="ARBA00005044"/>
    </source>
</evidence>
<evidence type="ECO:0000313" key="10">
    <source>
        <dbReference type="Proteomes" id="UP000202031"/>
    </source>
</evidence>
<evidence type="ECO:0000256" key="7">
    <source>
        <dbReference type="HAMAP-Rule" id="MF_00300"/>
    </source>
</evidence>
<dbReference type="GO" id="GO:0010181">
    <property type="term" value="F:FMN binding"/>
    <property type="evidence" value="ECO:0007669"/>
    <property type="project" value="TreeGrafter"/>
</dbReference>
<evidence type="ECO:0000256" key="8">
    <source>
        <dbReference type="RuleBase" id="RU000605"/>
    </source>
</evidence>
<organism evidence="9 10">
    <name type="scientific">Campylobacter lanienae NCTC 13004</name>
    <dbReference type="NCBI Taxonomy" id="1031753"/>
    <lineage>
        <taxon>Bacteria</taxon>
        <taxon>Pseudomonadati</taxon>
        <taxon>Campylobacterota</taxon>
        <taxon>Epsilonproteobacteria</taxon>
        <taxon>Campylobacterales</taxon>
        <taxon>Campylobacteraceae</taxon>
        <taxon>Campylobacter</taxon>
    </lineage>
</organism>
<comment type="subunit">
    <text evidence="7">Homotetramer.</text>
</comment>
<feature type="binding site" evidence="7">
    <location>
        <position position="274"/>
    </location>
    <ligand>
        <name>FMN</name>
        <dbReference type="ChEBI" id="CHEBI:58210"/>
    </ligand>
</feature>
<comment type="catalytic activity">
    <reaction evidence="7 8">
        <text>5-O-(1-carboxyvinyl)-3-phosphoshikimate = chorismate + phosphate</text>
        <dbReference type="Rhea" id="RHEA:21020"/>
        <dbReference type="ChEBI" id="CHEBI:29748"/>
        <dbReference type="ChEBI" id="CHEBI:43474"/>
        <dbReference type="ChEBI" id="CHEBI:57701"/>
        <dbReference type="EC" id="4.2.3.5"/>
    </reaction>
</comment>
<dbReference type="AlphaFoldDB" id="A0A1X9SLT5"/>
<dbReference type="NCBIfam" id="NF003793">
    <property type="entry name" value="PRK05382.1"/>
    <property type="match status" value="1"/>
</dbReference>
<dbReference type="Gene3D" id="3.60.150.10">
    <property type="entry name" value="Chorismate synthase AroC"/>
    <property type="match status" value="1"/>
</dbReference>
<comment type="similarity">
    <text evidence="2 7 8">Belongs to the chorismate synthase family.</text>
</comment>
<evidence type="ECO:0000256" key="6">
    <source>
        <dbReference type="ARBA" id="ARBA00023239"/>
    </source>
</evidence>
<evidence type="ECO:0000256" key="2">
    <source>
        <dbReference type="ARBA" id="ARBA00008014"/>
    </source>
</evidence>
<feature type="binding site" evidence="7">
    <location>
        <begin position="234"/>
        <end position="235"/>
    </location>
    <ligand>
        <name>FMN</name>
        <dbReference type="ChEBI" id="CHEBI:58210"/>
    </ligand>
</feature>
<feature type="binding site" evidence="7">
    <location>
        <position position="315"/>
    </location>
    <ligand>
        <name>FMN</name>
        <dbReference type="ChEBI" id="CHEBI:58210"/>
    </ligand>
</feature>
<keyword evidence="5 7" id="KW-0057">Aromatic amino acid biosynthesis</keyword>
<dbReference type="Proteomes" id="UP000202031">
    <property type="component" value="Chromosome"/>
</dbReference>
<dbReference type="CDD" id="cd07304">
    <property type="entry name" value="Chorismate_synthase"/>
    <property type="match status" value="1"/>
</dbReference>
<proteinExistence type="inferred from homology"/>
<evidence type="ECO:0000313" key="9">
    <source>
        <dbReference type="EMBL" id="ARQ97216.1"/>
    </source>
</evidence>
<dbReference type="EC" id="4.2.3.5" evidence="3 7"/>
<dbReference type="GO" id="GO:0005829">
    <property type="term" value="C:cytosol"/>
    <property type="evidence" value="ECO:0007669"/>
    <property type="project" value="TreeGrafter"/>
</dbReference>
<dbReference type="GO" id="GO:0009073">
    <property type="term" value="P:aromatic amino acid family biosynthetic process"/>
    <property type="evidence" value="ECO:0007669"/>
    <property type="project" value="UniProtKB-KW"/>
</dbReference>
<dbReference type="HAMAP" id="MF_00300">
    <property type="entry name" value="Chorismate_synth"/>
    <property type="match status" value="1"/>
</dbReference>
<feature type="binding site" evidence="7">
    <location>
        <begin position="289"/>
        <end position="293"/>
    </location>
    <ligand>
        <name>FMN</name>
        <dbReference type="ChEBI" id="CHEBI:58210"/>
    </ligand>
</feature>
<keyword evidence="7" id="KW-0274">FAD</keyword>
<dbReference type="PANTHER" id="PTHR21085">
    <property type="entry name" value="CHORISMATE SYNTHASE"/>
    <property type="match status" value="1"/>
</dbReference>
<evidence type="ECO:0000256" key="5">
    <source>
        <dbReference type="ARBA" id="ARBA00023141"/>
    </source>
</evidence>
<keyword evidence="6 7" id="KW-0456">Lyase</keyword>
<dbReference type="Pfam" id="PF01264">
    <property type="entry name" value="Chorismate_synt"/>
    <property type="match status" value="1"/>
</dbReference>
<dbReference type="GeneID" id="46920934"/>
<dbReference type="InterPro" id="IPR020541">
    <property type="entry name" value="Chorismate_synthase_CS"/>
</dbReference>